<gene>
    <name evidence="1" type="ORF">GCM10020221_22130</name>
</gene>
<organism evidence="1 2">
    <name type="scientific">Streptomyces thioluteus</name>
    <dbReference type="NCBI Taxonomy" id="66431"/>
    <lineage>
        <taxon>Bacteria</taxon>
        <taxon>Bacillati</taxon>
        <taxon>Actinomycetota</taxon>
        <taxon>Actinomycetes</taxon>
        <taxon>Kitasatosporales</taxon>
        <taxon>Streptomycetaceae</taxon>
        <taxon>Streptomyces</taxon>
    </lineage>
</organism>
<reference evidence="2" key="1">
    <citation type="journal article" date="2019" name="Int. J. Syst. Evol. Microbiol.">
        <title>The Global Catalogue of Microorganisms (GCM) 10K type strain sequencing project: providing services to taxonomists for standard genome sequencing and annotation.</title>
        <authorList>
            <consortium name="The Broad Institute Genomics Platform"/>
            <consortium name="The Broad Institute Genome Sequencing Center for Infectious Disease"/>
            <person name="Wu L."/>
            <person name="Ma J."/>
        </authorList>
    </citation>
    <scope>NUCLEOTIDE SEQUENCE [LARGE SCALE GENOMIC DNA]</scope>
    <source>
        <strain evidence="2">JCM 4087</strain>
    </source>
</reference>
<evidence type="ECO:0000313" key="2">
    <source>
        <dbReference type="Proteomes" id="UP001501102"/>
    </source>
</evidence>
<accession>A0ABP6J8Z3</accession>
<evidence type="ECO:0000313" key="1">
    <source>
        <dbReference type="EMBL" id="GAA2925757.1"/>
    </source>
</evidence>
<name>A0ABP6J8Z3_STRTU</name>
<dbReference type="Proteomes" id="UP001501102">
    <property type="component" value="Unassembled WGS sequence"/>
</dbReference>
<dbReference type="EMBL" id="BAAAXZ010000083">
    <property type="protein sequence ID" value="GAA2925757.1"/>
    <property type="molecule type" value="Genomic_DNA"/>
</dbReference>
<sequence>MPADGVPDGGGQRARLAAALLVVLPDRDDRGLRGEADEAGALAGAGGDDPGDLGAVADRVVGAVGARALLRGRVLVLGQQVEAGGPVDGPRQLRVVGVDPGVDDRDPDALALGVLPQPVEDDPLQGPWHARYLLLHREGALAAAGE</sequence>
<protein>
    <submittedName>
        <fullName evidence="1">Uncharacterized protein</fullName>
    </submittedName>
</protein>
<keyword evidence="2" id="KW-1185">Reference proteome</keyword>
<comment type="caution">
    <text evidence="1">The sequence shown here is derived from an EMBL/GenBank/DDBJ whole genome shotgun (WGS) entry which is preliminary data.</text>
</comment>
<proteinExistence type="predicted"/>